<protein>
    <recommendedName>
        <fullName evidence="15">Aspartokinase</fullName>
        <ecNumber evidence="15">2.7.2.4</ecNumber>
    </recommendedName>
</protein>
<dbReference type="Pfam" id="PF00696">
    <property type="entry name" value="AA_kinase"/>
    <property type="match status" value="1"/>
</dbReference>
<dbReference type="CDD" id="cd04913">
    <property type="entry name" value="ACT_AKii-LysC-BS-like_1"/>
    <property type="match status" value="1"/>
</dbReference>
<feature type="binding site" evidence="14">
    <location>
        <position position="179"/>
    </location>
    <ligand>
        <name>ATP</name>
        <dbReference type="ChEBI" id="CHEBI:30616"/>
    </ligand>
</feature>
<comment type="caution">
    <text evidence="18">The sequence shown here is derived from an EMBL/GenBank/DDBJ whole genome shotgun (WGS) entry which is preliminary data.</text>
</comment>
<organism evidence="18 19">
    <name type="scientific">Candidatus Syntrophonatronum acetioxidans</name>
    <dbReference type="NCBI Taxonomy" id="1795816"/>
    <lineage>
        <taxon>Bacteria</taxon>
        <taxon>Bacillati</taxon>
        <taxon>Bacillota</taxon>
        <taxon>Clostridia</taxon>
        <taxon>Eubacteriales</taxon>
        <taxon>Syntrophomonadaceae</taxon>
        <taxon>Candidatus Syntrophonatronum</taxon>
    </lineage>
</organism>
<gene>
    <name evidence="18" type="ORF">D5R97_09380</name>
</gene>
<feature type="binding site" evidence="14">
    <location>
        <position position="47"/>
    </location>
    <ligand>
        <name>substrate</name>
    </ligand>
</feature>
<comment type="pathway">
    <text evidence="3 16">Amino-acid biosynthesis; L-methionine biosynthesis via de novo pathway; L-homoserine from L-aspartate: step 1/3.</text>
</comment>
<dbReference type="AlphaFoldDB" id="A0A424YA22"/>
<dbReference type="CDD" id="cd04923">
    <property type="entry name" value="ACT_AK-LysC-DapG-like_2"/>
    <property type="match status" value="1"/>
</dbReference>
<keyword evidence="7 15" id="KW-0808">Transferase</keyword>
<dbReference type="Pfam" id="PF01842">
    <property type="entry name" value="ACT"/>
    <property type="match status" value="1"/>
</dbReference>
<evidence type="ECO:0000256" key="2">
    <source>
        <dbReference type="ARBA" id="ARBA00004766"/>
    </source>
</evidence>
<keyword evidence="8 14" id="KW-0547">Nucleotide-binding</keyword>
<feature type="domain" description="ACT" evidence="17">
    <location>
        <begin position="344"/>
        <end position="410"/>
    </location>
</feature>
<dbReference type="GO" id="GO:0005829">
    <property type="term" value="C:cytosol"/>
    <property type="evidence" value="ECO:0007669"/>
    <property type="project" value="TreeGrafter"/>
</dbReference>
<sequence>MALIVQKFGGTSVADVDKIKGVARKAARLYQEGNQVVLVVSAMGKSTDHLLDLMYRLTKNPPERELDMLMSTGEQVSISLLSTAFHTMGIEAVSLTGFQAGIKTDSNHTRARIREIETERIEKELEKGKIVVVAGFQGIDPQGEITTLGRGGSDTTAVALAAALKADLCEIFTDVKGIYTLDPNMVPAARKLPFISYDEMLEMANLGARVMHPRAVELGKQYKLKIHVRSSFDEEEGTIIREVTSVEEKYIVSGIACDVNLAKVAIVGVPDRPGIAANIFNTIAAAGISVDLIVQSIRKDEENDILFSVNKEDLNKTLSILEKISDKVGAKEVFYDEEVAKISIIGAGMANVPGVAATMFKALADRDINIEIISTSEIKVSCLIKKDRINDAAEAVHEAFELGEDQASLT</sequence>
<evidence type="ECO:0000256" key="12">
    <source>
        <dbReference type="ARBA" id="ARBA00023154"/>
    </source>
</evidence>
<evidence type="ECO:0000256" key="10">
    <source>
        <dbReference type="ARBA" id="ARBA00022840"/>
    </source>
</evidence>
<dbReference type="NCBIfam" id="TIGR00657">
    <property type="entry name" value="asp_kinases"/>
    <property type="match status" value="1"/>
</dbReference>
<evidence type="ECO:0000256" key="9">
    <source>
        <dbReference type="ARBA" id="ARBA00022777"/>
    </source>
</evidence>
<dbReference type="Gene3D" id="3.40.1160.10">
    <property type="entry name" value="Acetylglutamate kinase-like"/>
    <property type="match status" value="1"/>
</dbReference>
<dbReference type="UniPathway" id="UPA00051">
    <property type="reaction ID" value="UER00462"/>
</dbReference>
<comment type="pathway">
    <text evidence="4 16">Amino-acid biosynthesis; L-threonine biosynthesis; L-threonine from L-aspartate: step 1/5.</text>
</comment>
<dbReference type="SUPFAM" id="SSF53633">
    <property type="entry name" value="Carbamate kinase-like"/>
    <property type="match status" value="1"/>
</dbReference>
<dbReference type="PANTHER" id="PTHR21499">
    <property type="entry name" value="ASPARTATE KINASE"/>
    <property type="match status" value="1"/>
</dbReference>
<dbReference type="InterPro" id="IPR054352">
    <property type="entry name" value="ACT_Aspartokinase"/>
</dbReference>
<evidence type="ECO:0000313" key="18">
    <source>
        <dbReference type="EMBL" id="RQD73371.1"/>
    </source>
</evidence>
<evidence type="ECO:0000259" key="17">
    <source>
        <dbReference type="PROSITE" id="PS51671"/>
    </source>
</evidence>
<dbReference type="PANTHER" id="PTHR21499:SF3">
    <property type="entry name" value="ASPARTOKINASE"/>
    <property type="match status" value="1"/>
</dbReference>
<dbReference type="PROSITE" id="PS51671">
    <property type="entry name" value="ACT"/>
    <property type="match status" value="2"/>
</dbReference>
<evidence type="ECO:0000256" key="1">
    <source>
        <dbReference type="ARBA" id="ARBA00003121"/>
    </source>
</evidence>
<dbReference type="InterPro" id="IPR001048">
    <property type="entry name" value="Asp/Glu/Uridylate_kinase"/>
</dbReference>
<keyword evidence="9 15" id="KW-0418">Kinase</keyword>
<keyword evidence="11" id="KW-0220">Diaminopimelate biosynthesis</keyword>
<evidence type="ECO:0000256" key="3">
    <source>
        <dbReference type="ARBA" id="ARBA00004986"/>
    </source>
</evidence>
<dbReference type="NCBIfam" id="TIGR00656">
    <property type="entry name" value="asp_kin_monofn"/>
    <property type="match status" value="1"/>
</dbReference>
<feature type="binding site" evidence="14">
    <location>
        <begin position="173"/>
        <end position="174"/>
    </location>
    <ligand>
        <name>ATP</name>
        <dbReference type="ChEBI" id="CHEBI:30616"/>
    </ligand>
</feature>
<dbReference type="UniPathway" id="UPA00034">
    <property type="reaction ID" value="UER00015"/>
</dbReference>
<accession>A0A424YA22</accession>
<dbReference type="InterPro" id="IPR005260">
    <property type="entry name" value="Asp_kin_monofn"/>
</dbReference>
<evidence type="ECO:0000256" key="14">
    <source>
        <dbReference type="PIRSR" id="PIRSR000726-1"/>
    </source>
</evidence>
<evidence type="ECO:0000256" key="16">
    <source>
        <dbReference type="RuleBase" id="RU004249"/>
    </source>
</evidence>
<dbReference type="SUPFAM" id="SSF55021">
    <property type="entry name" value="ACT-like"/>
    <property type="match status" value="2"/>
</dbReference>
<dbReference type="PIRSF" id="PIRSF000726">
    <property type="entry name" value="Asp_kin"/>
    <property type="match status" value="1"/>
</dbReference>
<evidence type="ECO:0000256" key="15">
    <source>
        <dbReference type="RuleBase" id="RU003448"/>
    </source>
</evidence>
<comment type="pathway">
    <text evidence="2 16">Amino-acid biosynthesis; L-lysine biosynthesis via DAP pathway; (S)-tetrahydrodipicolinate from L-aspartate: step 1/4.</text>
</comment>
<comment type="function">
    <text evidence="1">Catalyzes the phosphorylation of the beta-carboxyl group of aspartic acid with ATP to yield 4-phospho-L-aspartate, which is involved in the branched biosynthetic pathway leading to the biosynthesis of amino acids threonine, isoleucine and methionine.</text>
</comment>
<dbReference type="NCBIfam" id="NF005155">
    <property type="entry name" value="PRK06635.1-4"/>
    <property type="match status" value="1"/>
</dbReference>
<dbReference type="GO" id="GO:0009090">
    <property type="term" value="P:homoserine biosynthetic process"/>
    <property type="evidence" value="ECO:0007669"/>
    <property type="project" value="TreeGrafter"/>
</dbReference>
<keyword evidence="12" id="KW-0457">Lysine biosynthesis</keyword>
<evidence type="ECO:0000256" key="8">
    <source>
        <dbReference type="ARBA" id="ARBA00022741"/>
    </source>
</evidence>
<feature type="binding site" evidence="14">
    <location>
        <begin position="7"/>
        <end position="10"/>
    </location>
    <ligand>
        <name>ATP</name>
        <dbReference type="ChEBI" id="CHEBI:30616"/>
    </ligand>
</feature>
<dbReference type="FunFam" id="3.40.1160.10:FF:000002">
    <property type="entry name" value="Aspartokinase"/>
    <property type="match status" value="1"/>
</dbReference>
<dbReference type="Gene3D" id="3.30.2130.10">
    <property type="entry name" value="VC0802-like"/>
    <property type="match status" value="1"/>
</dbReference>
<comment type="similarity">
    <text evidence="5 15">Belongs to the aspartokinase family.</text>
</comment>
<dbReference type="EC" id="2.7.2.4" evidence="15"/>
<evidence type="ECO:0000256" key="6">
    <source>
        <dbReference type="ARBA" id="ARBA00022605"/>
    </source>
</evidence>
<evidence type="ECO:0000256" key="5">
    <source>
        <dbReference type="ARBA" id="ARBA00010122"/>
    </source>
</evidence>
<evidence type="ECO:0000256" key="7">
    <source>
        <dbReference type="ARBA" id="ARBA00022679"/>
    </source>
</evidence>
<proteinExistence type="inferred from homology"/>
<dbReference type="InterPro" id="IPR018042">
    <property type="entry name" value="Aspartate_kinase_CS"/>
</dbReference>
<dbReference type="GO" id="GO:0019877">
    <property type="term" value="P:diaminopimelate biosynthetic process"/>
    <property type="evidence" value="ECO:0007669"/>
    <property type="project" value="UniProtKB-KW"/>
</dbReference>
<feature type="domain" description="ACT" evidence="17">
    <location>
        <begin position="264"/>
        <end position="338"/>
    </location>
</feature>
<evidence type="ECO:0000256" key="11">
    <source>
        <dbReference type="ARBA" id="ARBA00022915"/>
    </source>
</evidence>
<dbReference type="GO" id="GO:0004072">
    <property type="term" value="F:aspartate kinase activity"/>
    <property type="evidence" value="ECO:0007669"/>
    <property type="project" value="UniProtKB-EC"/>
</dbReference>
<dbReference type="GO" id="GO:0005524">
    <property type="term" value="F:ATP binding"/>
    <property type="evidence" value="ECO:0007669"/>
    <property type="project" value="UniProtKB-KW"/>
</dbReference>
<evidence type="ECO:0000256" key="13">
    <source>
        <dbReference type="ARBA" id="ARBA00047872"/>
    </source>
</evidence>
<dbReference type="EMBL" id="QZAA01000258">
    <property type="protein sequence ID" value="RQD73371.1"/>
    <property type="molecule type" value="Genomic_DNA"/>
</dbReference>
<feature type="binding site" evidence="14">
    <location>
        <position position="74"/>
    </location>
    <ligand>
        <name>substrate</name>
    </ligand>
</feature>
<dbReference type="InterPro" id="IPR002912">
    <property type="entry name" value="ACT_dom"/>
</dbReference>
<dbReference type="Pfam" id="PF22468">
    <property type="entry name" value="ACT_9"/>
    <property type="match status" value="1"/>
</dbReference>
<dbReference type="FunFam" id="3.30.2130.10:FF:000002">
    <property type="entry name" value="Aspartokinase"/>
    <property type="match status" value="1"/>
</dbReference>
<name>A0A424YA22_9FIRM</name>
<evidence type="ECO:0000256" key="4">
    <source>
        <dbReference type="ARBA" id="ARBA00005139"/>
    </source>
</evidence>
<evidence type="ECO:0000313" key="19">
    <source>
        <dbReference type="Proteomes" id="UP000285138"/>
    </source>
</evidence>
<keyword evidence="6 16" id="KW-0028">Amino-acid biosynthesis</keyword>
<comment type="catalytic activity">
    <reaction evidence="13 15">
        <text>L-aspartate + ATP = 4-phospho-L-aspartate + ADP</text>
        <dbReference type="Rhea" id="RHEA:23776"/>
        <dbReference type="ChEBI" id="CHEBI:29991"/>
        <dbReference type="ChEBI" id="CHEBI:30616"/>
        <dbReference type="ChEBI" id="CHEBI:57535"/>
        <dbReference type="ChEBI" id="CHEBI:456216"/>
        <dbReference type="EC" id="2.7.2.4"/>
    </reaction>
</comment>
<dbReference type="NCBIfam" id="NF005154">
    <property type="entry name" value="PRK06635.1-2"/>
    <property type="match status" value="1"/>
</dbReference>
<dbReference type="GO" id="GO:0009088">
    <property type="term" value="P:threonine biosynthetic process"/>
    <property type="evidence" value="ECO:0007669"/>
    <property type="project" value="UniProtKB-UniPathway"/>
</dbReference>
<dbReference type="InterPro" id="IPR001341">
    <property type="entry name" value="Asp_kinase"/>
</dbReference>
<dbReference type="UniPathway" id="UPA00050">
    <property type="reaction ID" value="UER00461"/>
</dbReference>
<dbReference type="Proteomes" id="UP000285138">
    <property type="component" value="Unassembled WGS sequence"/>
</dbReference>
<dbReference type="CDD" id="cd04246">
    <property type="entry name" value="AAK_AK-DapG-like"/>
    <property type="match status" value="1"/>
</dbReference>
<reference evidence="18 19" key="1">
    <citation type="submission" date="2018-08" db="EMBL/GenBank/DDBJ databases">
        <title>The metabolism and importance of syntrophic acetate oxidation coupled to methane or sulfide production in haloalkaline environments.</title>
        <authorList>
            <person name="Timmers P.H.A."/>
            <person name="Vavourakis C.D."/>
            <person name="Sorokin D.Y."/>
            <person name="Sinninghe Damste J.S."/>
            <person name="Muyzer G."/>
            <person name="Stams A.J.M."/>
            <person name="Plugge C.M."/>
        </authorList>
    </citation>
    <scope>NUCLEOTIDE SEQUENCE [LARGE SCALE GENOMIC DNA]</scope>
    <source>
        <strain evidence="18">MSAO_Bac1</strain>
    </source>
</reference>
<dbReference type="InterPro" id="IPR045865">
    <property type="entry name" value="ACT-like_dom_sf"/>
</dbReference>
<dbReference type="PROSITE" id="PS00324">
    <property type="entry name" value="ASPARTOKINASE"/>
    <property type="match status" value="1"/>
</dbReference>
<dbReference type="InterPro" id="IPR036393">
    <property type="entry name" value="AceGlu_kinase-like_sf"/>
</dbReference>
<keyword evidence="10 14" id="KW-0067">ATP-binding</keyword>
<dbReference type="GO" id="GO:0009089">
    <property type="term" value="P:lysine biosynthetic process via diaminopimelate"/>
    <property type="evidence" value="ECO:0007669"/>
    <property type="project" value="UniProtKB-UniPathway"/>
</dbReference>